<reference evidence="4" key="1">
    <citation type="submission" date="2016-12" db="EMBL/GenBank/DDBJ databases">
        <title>An insight into the sialome and mialome of the sand fly, Nyssomyia neivai.</title>
        <authorList>
            <person name="Sebastian V."/>
            <person name="Goulart T.M."/>
            <person name="Oliveira W."/>
            <person name="Calvo E."/>
            <person name="Oliveira L.F."/>
            <person name="Pinto M.C."/>
            <person name="Rosselino A.M."/>
            <person name="Ribeiro J.M."/>
        </authorList>
    </citation>
    <scope>NUCLEOTIDE SEQUENCE</scope>
</reference>
<dbReference type="Pfam" id="PF05004">
    <property type="entry name" value="IFRD"/>
    <property type="match status" value="1"/>
</dbReference>
<dbReference type="Pfam" id="PF04836">
    <property type="entry name" value="IFRD_C"/>
    <property type="match status" value="1"/>
</dbReference>
<organism evidence="4">
    <name type="scientific">Nyssomyia neivai</name>
    <dbReference type="NCBI Taxonomy" id="330878"/>
    <lineage>
        <taxon>Eukaryota</taxon>
        <taxon>Metazoa</taxon>
        <taxon>Ecdysozoa</taxon>
        <taxon>Arthropoda</taxon>
        <taxon>Hexapoda</taxon>
        <taxon>Insecta</taxon>
        <taxon>Pterygota</taxon>
        <taxon>Neoptera</taxon>
        <taxon>Endopterygota</taxon>
        <taxon>Diptera</taxon>
        <taxon>Nematocera</taxon>
        <taxon>Psychodoidea</taxon>
        <taxon>Psychodidae</taxon>
        <taxon>Nyssomyia</taxon>
    </lineage>
</organism>
<dbReference type="EMBL" id="GFDF01001006">
    <property type="protein sequence ID" value="JAV13078.1"/>
    <property type="molecule type" value="Transcribed_RNA"/>
</dbReference>
<dbReference type="Gene3D" id="1.25.10.10">
    <property type="entry name" value="Leucine-rich Repeat Variant"/>
    <property type="match status" value="1"/>
</dbReference>
<feature type="domain" description="Interferon-related developmental regulator C-terminal" evidence="2">
    <location>
        <begin position="370"/>
        <end position="421"/>
    </location>
</feature>
<dbReference type="SUPFAM" id="SSF48371">
    <property type="entry name" value="ARM repeat"/>
    <property type="match status" value="1"/>
</dbReference>
<protein>
    <submittedName>
        <fullName evidence="4">Putative interferon-related developmental regulator</fullName>
    </submittedName>
</protein>
<name>A0A1L8E2X0_9DIPT</name>
<dbReference type="InterPro" id="IPR016024">
    <property type="entry name" value="ARM-type_fold"/>
</dbReference>
<dbReference type="InterPro" id="IPR006921">
    <property type="entry name" value="Interferon-rel_develop_reg_C"/>
</dbReference>
<comment type="similarity">
    <text evidence="1">Belongs to the IFRD family.</text>
</comment>
<dbReference type="InterPro" id="IPR039777">
    <property type="entry name" value="IFRD"/>
</dbReference>
<evidence type="ECO:0000259" key="2">
    <source>
        <dbReference type="Pfam" id="PF04836"/>
    </source>
</evidence>
<dbReference type="InterPro" id="IPR011989">
    <property type="entry name" value="ARM-like"/>
</dbReference>
<evidence type="ECO:0000259" key="3">
    <source>
        <dbReference type="Pfam" id="PF05004"/>
    </source>
</evidence>
<dbReference type="PANTHER" id="PTHR12354:SF1">
    <property type="entry name" value="INTERFERON-RELATED DEVELOPMENTAL REGULATOR 1"/>
    <property type="match status" value="1"/>
</dbReference>
<sequence>MPKNKIKRGKGRLVELSDDESVNDNASVISMQSDDCGGSLEDGVEDVGSVTEKYEEKFVQALENATEKTIQTRVTALQTACEILALKFIPDAVDDRKMTLIDIIEKSLRRGKGAEQANAAKLAQLLSIQLGGDDIIPKGLNQTLSITAQDNAVSYDARAKCCTALGLINFLSEDNIGDILGHMKMFESIFSGSYLKGDHTPSSASADAAVLHAAALGAWSLLLTLLPPGDFVSFMKEHTLLPSLTNLMGMLRSPHLDVRMTAGEAIALVLECGRVHDEDFMDDHLEDLIEMTKQLATDSQKFRAKRDRKTQRATFRDVLRYIEDEISPEISVRIGKEKETLVLNTWSMHHQYTAVCSAIGSGITVHLAENDFLRDVLQLGEKIMSVGTVPTKQSKLEKHLINAAAFKARTISRSKHRDKRSAVIN</sequence>
<dbReference type="PANTHER" id="PTHR12354">
    <property type="entry name" value="INTERFERON-RELATED DEVELOPMENTAL REGULATOR"/>
    <property type="match status" value="1"/>
</dbReference>
<evidence type="ECO:0000256" key="1">
    <source>
        <dbReference type="ARBA" id="ARBA00008828"/>
    </source>
</evidence>
<dbReference type="AlphaFoldDB" id="A0A1L8E2X0"/>
<accession>A0A1L8E2X0</accession>
<dbReference type="InterPro" id="IPR007701">
    <property type="entry name" value="Interferon-rel_develop_reg_N"/>
</dbReference>
<feature type="domain" description="Interferon-related developmental regulator N-terminal" evidence="3">
    <location>
        <begin position="25"/>
        <end position="323"/>
    </location>
</feature>
<proteinExistence type="inferred from homology"/>
<evidence type="ECO:0000313" key="4">
    <source>
        <dbReference type="EMBL" id="JAV13078.1"/>
    </source>
</evidence>